<proteinExistence type="predicted"/>
<name>A0A8H5LD40_9HYPO</name>
<dbReference type="OrthoDB" id="5102350at2759"/>
<protein>
    <submittedName>
        <fullName evidence="1">Uncharacterized protein</fullName>
    </submittedName>
</protein>
<reference evidence="1 2" key="1">
    <citation type="submission" date="2020-05" db="EMBL/GenBank/DDBJ databases">
        <title>Identification and distribution of gene clusters putatively required for synthesis of sphingolipid metabolism inhibitors in phylogenetically diverse species of the filamentous fungus Fusarium.</title>
        <authorList>
            <person name="Kim H.-S."/>
            <person name="Busman M."/>
            <person name="Brown D.W."/>
            <person name="Divon H."/>
            <person name="Uhlig S."/>
            <person name="Proctor R.H."/>
        </authorList>
    </citation>
    <scope>NUCLEOTIDE SEQUENCE [LARGE SCALE GENOMIC DNA]</scope>
    <source>
        <strain evidence="1 2">NRRL 36939</strain>
    </source>
</reference>
<evidence type="ECO:0000313" key="2">
    <source>
        <dbReference type="Proteomes" id="UP000546213"/>
    </source>
</evidence>
<dbReference type="EMBL" id="JAAOAS010000169">
    <property type="protein sequence ID" value="KAF5588406.1"/>
    <property type="molecule type" value="Genomic_DNA"/>
</dbReference>
<accession>A0A8H5LD40</accession>
<sequence length="122" mass="14200">MSFLSSHVRDAPAVFALSLLNRRILNIPKSPVLPFFFFFSSSTINRQPSVLTCFIDRSVNQERRVSLRIALRNAYRAQEQARLICESAARGRATLAQWQRALEIWQEAQAWIVRIRRLLAWL</sequence>
<keyword evidence="2" id="KW-1185">Reference proteome</keyword>
<evidence type="ECO:0000313" key="1">
    <source>
        <dbReference type="EMBL" id="KAF5588406.1"/>
    </source>
</evidence>
<dbReference type="Proteomes" id="UP000546213">
    <property type="component" value="Unassembled WGS sequence"/>
</dbReference>
<organism evidence="1 2">
    <name type="scientific">Fusarium pseudocircinatum</name>
    <dbReference type="NCBI Taxonomy" id="56676"/>
    <lineage>
        <taxon>Eukaryota</taxon>
        <taxon>Fungi</taxon>
        <taxon>Dikarya</taxon>
        <taxon>Ascomycota</taxon>
        <taxon>Pezizomycotina</taxon>
        <taxon>Sordariomycetes</taxon>
        <taxon>Hypocreomycetidae</taxon>
        <taxon>Hypocreales</taxon>
        <taxon>Nectriaceae</taxon>
        <taxon>Fusarium</taxon>
        <taxon>Fusarium fujikuroi species complex</taxon>
    </lineage>
</organism>
<comment type="caution">
    <text evidence="1">The sequence shown here is derived from an EMBL/GenBank/DDBJ whole genome shotgun (WGS) entry which is preliminary data.</text>
</comment>
<dbReference type="AlphaFoldDB" id="A0A8H5LD40"/>
<gene>
    <name evidence="1" type="ORF">FPCIR_7164</name>
</gene>